<feature type="compositionally biased region" description="Polar residues" evidence="6">
    <location>
        <begin position="703"/>
        <end position="714"/>
    </location>
</feature>
<dbReference type="STRING" id="106004.A0A1Y2F2D2"/>
<protein>
    <recommendedName>
        <fullName evidence="11">ATP-utilizing chromatin assembly and remodelling N-terminal-domain-containing protein</fullName>
    </recommendedName>
</protein>
<feature type="compositionally biased region" description="Acidic residues" evidence="6">
    <location>
        <begin position="732"/>
        <end position="747"/>
    </location>
</feature>
<evidence type="ECO:0000256" key="1">
    <source>
        <dbReference type="ARBA" id="ARBA00004123"/>
    </source>
</evidence>
<gene>
    <name evidence="9" type="ORF">BCR35DRAFT_353018</name>
</gene>
<dbReference type="Pfam" id="PF15612">
    <property type="entry name" value="WHIM1"/>
    <property type="match status" value="1"/>
</dbReference>
<dbReference type="EMBL" id="MCGR01000030">
    <property type="protein sequence ID" value="ORY78029.1"/>
    <property type="molecule type" value="Genomic_DNA"/>
</dbReference>
<organism evidence="9 10">
    <name type="scientific">Leucosporidium creatinivorum</name>
    <dbReference type="NCBI Taxonomy" id="106004"/>
    <lineage>
        <taxon>Eukaryota</taxon>
        <taxon>Fungi</taxon>
        <taxon>Dikarya</taxon>
        <taxon>Basidiomycota</taxon>
        <taxon>Pucciniomycotina</taxon>
        <taxon>Microbotryomycetes</taxon>
        <taxon>Leucosporidiales</taxon>
        <taxon>Leucosporidium</taxon>
    </lineage>
</organism>
<dbReference type="GO" id="GO:0000785">
    <property type="term" value="C:chromatin"/>
    <property type="evidence" value="ECO:0007669"/>
    <property type="project" value="UniProtKB-ARBA"/>
</dbReference>
<dbReference type="PROSITE" id="PS50827">
    <property type="entry name" value="DDT"/>
    <property type="match status" value="1"/>
</dbReference>
<dbReference type="Proteomes" id="UP000193467">
    <property type="component" value="Unassembled WGS sequence"/>
</dbReference>
<dbReference type="GO" id="GO:0031509">
    <property type="term" value="P:subtelomeric heterochromatin formation"/>
    <property type="evidence" value="ECO:0007669"/>
    <property type="project" value="TreeGrafter"/>
</dbReference>
<feature type="coiled-coil region" evidence="5">
    <location>
        <begin position="635"/>
        <end position="669"/>
    </location>
</feature>
<name>A0A1Y2F2D2_9BASI</name>
<feature type="region of interest" description="Disordered" evidence="6">
    <location>
        <begin position="681"/>
        <end position="777"/>
    </location>
</feature>
<dbReference type="OrthoDB" id="332390at2759"/>
<feature type="region of interest" description="Disordered" evidence="6">
    <location>
        <begin position="150"/>
        <end position="169"/>
    </location>
</feature>
<comment type="subcellular location">
    <subcellularLocation>
        <location evidence="1 4">Nucleus</location>
    </subcellularLocation>
</comment>
<evidence type="ECO:0000256" key="6">
    <source>
        <dbReference type="SAM" id="MobiDB-lite"/>
    </source>
</evidence>
<feature type="compositionally biased region" description="Basic and acidic residues" evidence="6">
    <location>
        <begin position="282"/>
        <end position="298"/>
    </location>
</feature>
<evidence type="ECO:0000313" key="9">
    <source>
        <dbReference type="EMBL" id="ORY78029.1"/>
    </source>
</evidence>
<dbReference type="InterPro" id="IPR028942">
    <property type="entry name" value="WHIM1_dom"/>
</dbReference>
<dbReference type="AlphaFoldDB" id="A0A1Y2F2D2"/>
<accession>A0A1Y2F2D2</accession>
<evidence type="ECO:0000259" key="7">
    <source>
        <dbReference type="PROSITE" id="PS50827"/>
    </source>
</evidence>
<feature type="compositionally biased region" description="Low complexity" evidence="6">
    <location>
        <begin position="315"/>
        <end position="325"/>
    </location>
</feature>
<evidence type="ECO:0000256" key="3">
    <source>
        <dbReference type="ARBA" id="ARBA00023242"/>
    </source>
</evidence>
<dbReference type="InterPro" id="IPR013136">
    <property type="entry name" value="WSTF_Acf1_Cbp146"/>
</dbReference>
<feature type="compositionally biased region" description="Basic and acidic residues" evidence="6">
    <location>
        <begin position="718"/>
        <end position="727"/>
    </location>
</feature>
<feature type="region of interest" description="Disordered" evidence="6">
    <location>
        <begin position="454"/>
        <end position="486"/>
    </location>
</feature>
<evidence type="ECO:0000259" key="8">
    <source>
        <dbReference type="PROSITE" id="PS51136"/>
    </source>
</evidence>
<evidence type="ECO:0000256" key="2">
    <source>
        <dbReference type="ARBA" id="ARBA00023054"/>
    </source>
</evidence>
<dbReference type="InterPro" id="IPR028941">
    <property type="entry name" value="WHIM2_dom"/>
</dbReference>
<keyword evidence="10" id="KW-1185">Reference proteome</keyword>
<feature type="compositionally biased region" description="Low complexity" evidence="6">
    <location>
        <begin position="158"/>
        <end position="169"/>
    </location>
</feature>
<evidence type="ECO:0000256" key="4">
    <source>
        <dbReference type="PROSITE-ProRule" id="PRU00475"/>
    </source>
</evidence>
<keyword evidence="2 5" id="KW-0175">Coiled coil</keyword>
<sequence length="1019" mass="112316">MPLVHRRSVPLLPPPDVDALPKDTEVFYLKATNEIFLDYEAYTARLTYLQSNIFQCEYSGKSNLTYFQAVESEKAESRIVRERFPDELKGRVLFNVQFQVMGRLDSLVDLIYDRYKDRYFAGEKVFVDLSGDKYFARIAKAFPPASIRALAPDDDKPSSSVPPSSPAPTVVDDYSKVCHKIGTDMNVDAEMAKKDDDPDEYLYTVQLMDEEHKFEGSFMEVKAKALSRDRLAFSKSILKRYIRECVHRDAAIGSPWIVKQAIAVAFGIPTSQTDDIVEKNKQAKEAKLAKRRKTKDDPDPTPVVSKKKKLDGETGSSAGGAKKAAPAPKAIKYPIEDLDLDPMSIHDGRILRRVNAEPPSLPPKPIANKDILVPVELFDSFISTWNLINIFSKPLNISTFTLDEFSSALRHPFLDPKCVLLAELHSSLTNIIATDTSRVFGSTGAAPLPAVKGETASVVGAEDEEKDEIVEDGEGEEKEKGADEMEEEFDEELDALVRRGIAYSKRWDRMAKLKSADGRAGWERHVIGALCQRGGPLVMPNLTRILGHLFEGADQPAPTSIDPAAPLPATTDPLSAAALPPLPNLPPGFIPEGDAALGAANPEAAYLSLDIEDKVDILGYLCALAMGSKAVRGFIDESETQLTEFRKQRADVNKERKALLEQRALLEVQVDAPILNGTVVTESQGLPSPKPPPAASFAASPSLNGGSTPAPTNGNGNGHDHSTRAPDSDMLVNEDDEEDQLADDDDLATSSVGLVTPALGGRSSRASSVTSFSGKAMGAKSARQLAADEKKLADQAKAVEAAKAREVAKAKNAGRREADKQRLELDEQIKANGKKDDWVEREFRRWQGVSRCRPLGKDRFFCRYWWFDGVGGMELVGQGAGVLYGTGRLFVQGPSQEDWDAVCGREKEGEEDAIKRRVREEGGDEEKLLGVDEWGFYEQEEELDNLQNWLNAKGTRELSLKNALAKWRGYILAGSRKRLAESSGLIQRAPDARRSTRAKAEPELYRDQYLNWTNALAKY</sequence>
<reference evidence="9 10" key="1">
    <citation type="submission" date="2016-07" db="EMBL/GenBank/DDBJ databases">
        <title>Pervasive Adenine N6-methylation of Active Genes in Fungi.</title>
        <authorList>
            <consortium name="DOE Joint Genome Institute"/>
            <person name="Mondo S.J."/>
            <person name="Dannebaum R.O."/>
            <person name="Kuo R.C."/>
            <person name="Labutti K."/>
            <person name="Haridas S."/>
            <person name="Kuo A."/>
            <person name="Salamov A."/>
            <person name="Ahrendt S.R."/>
            <person name="Lipzen A."/>
            <person name="Sullivan W."/>
            <person name="Andreopoulos W.B."/>
            <person name="Clum A."/>
            <person name="Lindquist E."/>
            <person name="Daum C."/>
            <person name="Ramamoorthy G.K."/>
            <person name="Gryganskyi A."/>
            <person name="Culley D."/>
            <person name="Magnuson J.K."/>
            <person name="James T.Y."/>
            <person name="O'Malley M.A."/>
            <person name="Stajich J.E."/>
            <person name="Spatafora J.W."/>
            <person name="Visel A."/>
            <person name="Grigoriev I.V."/>
        </authorList>
    </citation>
    <scope>NUCLEOTIDE SEQUENCE [LARGE SCALE GENOMIC DNA]</scope>
    <source>
        <strain evidence="9 10">62-1032</strain>
    </source>
</reference>
<dbReference type="Pfam" id="PF10537">
    <property type="entry name" value="WAC_Acf1_DNA_bd"/>
    <property type="match status" value="1"/>
</dbReference>
<feature type="compositionally biased region" description="Low complexity" evidence="6">
    <location>
        <begin position="763"/>
        <end position="773"/>
    </location>
</feature>
<evidence type="ECO:0000256" key="5">
    <source>
        <dbReference type="SAM" id="Coils"/>
    </source>
</evidence>
<dbReference type="InterPro" id="IPR018501">
    <property type="entry name" value="DDT_dom"/>
</dbReference>
<dbReference type="PANTHER" id="PTHR32075">
    <property type="entry name" value="ISWI CHROMATIN-REMODELING COMPLEX SUBUNIT YPL216W-RELATED"/>
    <property type="match status" value="1"/>
</dbReference>
<feature type="domain" description="WAC" evidence="8">
    <location>
        <begin position="24"/>
        <end position="133"/>
    </location>
</feature>
<feature type="domain" description="DDT" evidence="7">
    <location>
        <begin position="375"/>
        <end position="438"/>
    </location>
</feature>
<keyword evidence="3 4" id="KW-0539">Nucleus</keyword>
<comment type="caution">
    <text evidence="9">The sequence shown here is derived from an EMBL/GenBank/DDBJ whole genome shotgun (WGS) entry which is preliminary data.</text>
</comment>
<dbReference type="PROSITE" id="PS51136">
    <property type="entry name" value="WAC"/>
    <property type="match status" value="1"/>
</dbReference>
<feature type="compositionally biased region" description="Acidic residues" evidence="6">
    <location>
        <begin position="461"/>
        <end position="476"/>
    </location>
</feature>
<dbReference type="InParanoid" id="A0A1Y2F2D2"/>
<feature type="region of interest" description="Disordered" evidence="6">
    <location>
        <begin position="282"/>
        <end position="325"/>
    </location>
</feature>
<dbReference type="GO" id="GO:0000781">
    <property type="term" value="C:chromosome, telomeric region"/>
    <property type="evidence" value="ECO:0007669"/>
    <property type="project" value="GOC"/>
</dbReference>
<dbReference type="PANTHER" id="PTHR32075:SF6">
    <property type="entry name" value="ISWI CHROMATIN-REMODELING COMPLEX SUBUNIT YPL216W-RELATED"/>
    <property type="match status" value="1"/>
</dbReference>
<dbReference type="Pfam" id="PF02791">
    <property type="entry name" value="DDT"/>
    <property type="match status" value="1"/>
</dbReference>
<dbReference type="Pfam" id="PF15613">
    <property type="entry name" value="WSD"/>
    <property type="match status" value="1"/>
</dbReference>
<evidence type="ECO:0000313" key="10">
    <source>
        <dbReference type="Proteomes" id="UP000193467"/>
    </source>
</evidence>
<evidence type="ECO:0008006" key="11">
    <source>
        <dbReference type="Google" id="ProtNLM"/>
    </source>
</evidence>
<dbReference type="GO" id="GO:0005634">
    <property type="term" value="C:nucleus"/>
    <property type="evidence" value="ECO:0007669"/>
    <property type="project" value="UniProtKB-SubCell"/>
</dbReference>
<proteinExistence type="predicted"/>